<evidence type="ECO:0000313" key="4">
    <source>
        <dbReference type="Proteomes" id="UP000499080"/>
    </source>
</evidence>
<dbReference type="EMBL" id="BGPR01140492">
    <property type="protein sequence ID" value="GBN66615.1"/>
    <property type="molecule type" value="Genomic_DNA"/>
</dbReference>
<evidence type="ECO:0000313" key="3">
    <source>
        <dbReference type="EMBL" id="GBN66615.1"/>
    </source>
</evidence>
<accession>A0A4Y2QTZ3</accession>
<reference evidence="3 4" key="1">
    <citation type="journal article" date="2019" name="Sci. Rep.">
        <title>Orb-weaving spider Araneus ventricosus genome elucidates the spidroin gene catalogue.</title>
        <authorList>
            <person name="Kono N."/>
            <person name="Nakamura H."/>
            <person name="Ohtoshi R."/>
            <person name="Moran D.A.P."/>
            <person name="Shinohara A."/>
            <person name="Yoshida Y."/>
            <person name="Fujiwara M."/>
            <person name="Mori M."/>
            <person name="Tomita M."/>
            <person name="Arakawa K."/>
        </authorList>
    </citation>
    <scope>NUCLEOTIDE SEQUENCE [LARGE SCALE GENOMIC DNA]</scope>
</reference>
<organism evidence="3 4">
    <name type="scientific">Araneus ventricosus</name>
    <name type="common">Orbweaver spider</name>
    <name type="synonym">Epeira ventricosa</name>
    <dbReference type="NCBI Taxonomy" id="182803"/>
    <lineage>
        <taxon>Eukaryota</taxon>
        <taxon>Metazoa</taxon>
        <taxon>Ecdysozoa</taxon>
        <taxon>Arthropoda</taxon>
        <taxon>Chelicerata</taxon>
        <taxon>Arachnida</taxon>
        <taxon>Araneae</taxon>
        <taxon>Araneomorphae</taxon>
        <taxon>Entelegynae</taxon>
        <taxon>Araneoidea</taxon>
        <taxon>Araneidae</taxon>
        <taxon>Araneus</taxon>
    </lineage>
</organism>
<gene>
    <name evidence="1" type="ORF">AVEN_34064_1</name>
    <name evidence="2" type="ORF">AVEN_45204_1</name>
    <name evidence="3" type="ORF">AVEN_81828_1</name>
</gene>
<dbReference type="EMBL" id="BGPR01140485">
    <property type="protein sequence ID" value="GBN66599.1"/>
    <property type="molecule type" value="Genomic_DNA"/>
</dbReference>
<dbReference type="AlphaFoldDB" id="A0A4Y2QTZ3"/>
<dbReference type="EMBL" id="BGPR01140487">
    <property type="protein sequence ID" value="GBN66605.1"/>
    <property type="molecule type" value="Genomic_DNA"/>
</dbReference>
<comment type="caution">
    <text evidence="3">The sequence shown here is derived from an EMBL/GenBank/DDBJ whole genome shotgun (WGS) entry which is preliminary data.</text>
</comment>
<dbReference type="Proteomes" id="UP000499080">
    <property type="component" value="Unassembled WGS sequence"/>
</dbReference>
<keyword evidence="4" id="KW-1185">Reference proteome</keyword>
<protein>
    <submittedName>
        <fullName evidence="3">Uncharacterized protein</fullName>
    </submittedName>
</protein>
<proteinExistence type="predicted"/>
<dbReference type="OrthoDB" id="616263at2759"/>
<evidence type="ECO:0000313" key="1">
    <source>
        <dbReference type="EMBL" id="GBN66599.1"/>
    </source>
</evidence>
<name>A0A4Y2QTZ3_ARAVE</name>
<sequence length="136" mass="15867">MGCMRRSTKDFPPELLQHFFNFASSEGIAMQEDDTIIQHGRMFGSDGFTMAQRLFPKLKEQLSGTRFFSNSDVKTAAENWLNGKLRDFNQAWFKKLVLRSDECLNRFDDYVEKLLENILPSCVFCLMLINNFLLHL</sequence>
<evidence type="ECO:0000313" key="2">
    <source>
        <dbReference type="EMBL" id="GBN66605.1"/>
    </source>
</evidence>